<dbReference type="RefSeq" id="WP_188086180.1">
    <property type="nucleotide sequence ID" value="NZ_JACVFC010000001.1"/>
</dbReference>
<dbReference type="SMART" id="SM01235">
    <property type="entry name" value="Haem_bd"/>
    <property type="match status" value="1"/>
</dbReference>
<feature type="domain" description="Haem-binding" evidence="1">
    <location>
        <begin position="12"/>
        <end position="147"/>
    </location>
</feature>
<evidence type="ECO:0000313" key="2">
    <source>
        <dbReference type="EMBL" id="MBC9929027.1"/>
    </source>
</evidence>
<evidence type="ECO:0000259" key="1">
    <source>
        <dbReference type="SMART" id="SM01235"/>
    </source>
</evidence>
<organism evidence="2 3">
    <name type="scientific">Chitinophaga qingshengii</name>
    <dbReference type="NCBI Taxonomy" id="1569794"/>
    <lineage>
        <taxon>Bacteria</taxon>
        <taxon>Pseudomonadati</taxon>
        <taxon>Bacteroidota</taxon>
        <taxon>Chitinophagia</taxon>
        <taxon>Chitinophagales</taxon>
        <taxon>Chitinophagaceae</taxon>
        <taxon>Chitinophaga</taxon>
    </lineage>
</organism>
<proteinExistence type="predicted"/>
<gene>
    <name evidence="2" type="ORF">ICL07_01495</name>
</gene>
<dbReference type="Pfam" id="PF14376">
    <property type="entry name" value="Haem_bd"/>
    <property type="match status" value="1"/>
</dbReference>
<reference evidence="2 3" key="1">
    <citation type="submission" date="2020-09" db="EMBL/GenBank/DDBJ databases">
        <title>Genome sequences of type strains of Chitinophaga qingshengii and Chitinophaga varians.</title>
        <authorList>
            <person name="Kittiwongwattana C."/>
        </authorList>
    </citation>
    <scope>NUCLEOTIDE SEQUENCE [LARGE SCALE GENOMIC DNA]</scope>
    <source>
        <strain evidence="2 3">JCM 30026</strain>
    </source>
</reference>
<accession>A0ABR7TFB8</accession>
<name>A0ABR7TFB8_9BACT</name>
<dbReference type="InterPro" id="IPR025992">
    <property type="entry name" value="Haem-bd"/>
</dbReference>
<keyword evidence="3" id="KW-1185">Reference proteome</keyword>
<evidence type="ECO:0000313" key="3">
    <source>
        <dbReference type="Proteomes" id="UP000659124"/>
    </source>
</evidence>
<sequence>MSRIKKMLLGLLIGFIAIQFIQPARNSSVQVLPTDISKQYSLPTNVQAILKTACYDCHSNNTQYPWYSYIQPVRWMLDRHIRQGKEELNFSDFGSYTARRQRSKLKSIENSIHDGTMPLSSYTLIHKNARLSQGERELTMDWARKTRDSLSSKNE</sequence>
<comment type="caution">
    <text evidence="2">The sequence shown here is derived from an EMBL/GenBank/DDBJ whole genome shotgun (WGS) entry which is preliminary data.</text>
</comment>
<dbReference type="EMBL" id="JACVFC010000001">
    <property type="protein sequence ID" value="MBC9929027.1"/>
    <property type="molecule type" value="Genomic_DNA"/>
</dbReference>
<protein>
    <submittedName>
        <fullName evidence="2">Heme-binding domain-containing protein</fullName>
    </submittedName>
</protein>
<dbReference type="Proteomes" id="UP000659124">
    <property type="component" value="Unassembled WGS sequence"/>
</dbReference>